<proteinExistence type="predicted"/>
<evidence type="ECO:0000313" key="2">
    <source>
        <dbReference type="Proteomes" id="UP000202786"/>
    </source>
</evidence>
<evidence type="ECO:0000313" key="1">
    <source>
        <dbReference type="EMBL" id="AGM11470.1"/>
    </source>
</evidence>
<gene>
    <name evidence="1" type="primary">173</name>
    <name evidence="1" type="ORF">HGTV1_173</name>
</gene>
<organism evidence="1 2">
    <name type="scientific">Halogranum tailed virus 1</name>
    <dbReference type="NCBI Taxonomy" id="1273749"/>
    <lineage>
        <taxon>Viruses</taxon>
        <taxon>Duplodnaviria</taxon>
        <taxon>Heunggongvirae</taxon>
        <taxon>Uroviricota</taxon>
        <taxon>Caudoviricetes</taxon>
        <taxon>Thumleimavirales</taxon>
        <taxon>Halomagnusviridae</taxon>
        <taxon>Hagravirus</taxon>
        <taxon>Hagravirus capitaneum</taxon>
        <taxon>Hagravirus HGTV1</taxon>
    </lineage>
</organism>
<dbReference type="GeneID" id="16194007"/>
<protein>
    <submittedName>
        <fullName evidence="1">Uncharacterized protein</fullName>
    </submittedName>
</protein>
<dbReference type="EMBL" id="KC292026">
    <property type="protein sequence ID" value="AGM11470.1"/>
    <property type="molecule type" value="Genomic_DNA"/>
</dbReference>
<dbReference type="Proteomes" id="UP000202786">
    <property type="component" value="Segment"/>
</dbReference>
<keyword evidence="2" id="KW-1185">Reference proteome</keyword>
<dbReference type="KEGG" id="vg:16194007"/>
<reference evidence="1 2" key="1">
    <citation type="submission" date="2012-12" db="EMBL/GenBank/DDBJ databases">
        <authorList>
            <person name="Sencilo A."/>
            <person name="Jacobs-Sera D."/>
            <person name="Russell D.A."/>
            <person name="Ko C."/>
            <person name="Atanasova N."/>
            <person name="Osterlund E."/>
            <person name="Oksanen H.M."/>
            <person name="Bamford D.H."/>
            <person name="Hatfull G.F."/>
            <person name="Roine E."/>
            <person name="Hendrix R.W."/>
        </authorList>
    </citation>
    <scope>NUCLEOTIDE SEQUENCE [LARGE SCALE GENOMIC DNA]</scope>
</reference>
<dbReference type="RefSeq" id="YP_008059348.1">
    <property type="nucleotide sequence ID" value="NC_021328.1"/>
</dbReference>
<name>R4T987_9CAUD</name>
<accession>R4T987</accession>
<sequence length="97" mass="10808">MASTYTDGQDVVVESEEILEGEAFLATVSEETSFSDSTMYVELGDNFEAEVALVSTDDVVTLTEVFDAIKSMRSEEDIRRLVRDAVSEANEMTRRKV</sequence>